<gene>
    <name evidence="5" type="ORF">CVIRNUC_005487</name>
</gene>
<feature type="region of interest" description="Disordered" evidence="3">
    <location>
        <begin position="553"/>
        <end position="653"/>
    </location>
</feature>
<protein>
    <recommendedName>
        <fullName evidence="4">ELYS-like domain-containing protein</fullName>
    </recommendedName>
</protein>
<dbReference type="Pfam" id="PF13934">
    <property type="entry name" value="ELYS"/>
    <property type="match status" value="1"/>
</dbReference>
<comment type="caution">
    <text evidence="5">The sequence shown here is derived from an EMBL/GenBank/DDBJ whole genome shotgun (WGS) entry which is preliminary data.</text>
</comment>
<dbReference type="InterPro" id="IPR044718">
    <property type="entry name" value="HOS1"/>
</dbReference>
<sequence>MASAALSALVATAPKDLTLQDDLGKRRLHELVTQCQAAGLSAPVDSSNDVAMLHTLFDVALSNGLGLVVYDYVVEVAADKYCTSSDPIRAYLLDGECIKEWCRNALGREQSHLLQGLSRGLSSLAGAGRLHEAVGRLAALALVLEALQAGEQQLAWQLHQCAMVLEWIAQHVRGAASAPATSALGRFESEPAWRMAVSKRRAAAVPATTFLQDLQAALTDAHACAPMQYPPTAVEKAAQAIFLTGGTSRVAWQAKLTMLVYYLLDAGLAFTEASFMQAFHVNPAQMAEWKAYFLLDDALTGSLGSLEAACQTLPAAVGPGSSFKLVQTLASTGRHREALSLLRGRRSSTAAPDEPDQGLHEASVGLSIRLSCNLLTEAFIEVQQHCDAVDPEQRPKHTRALMRSLADWAEAHRALNEVIQLPLSTLEEEMLVDWLRERMQEGRPAGRYLMLLYLVRGRVPEALSAHRELLKCLPEGQRAEGSGGALAALSRLLVSASAMVPDLPRAAAGNKGPADAAVSGQLFQGLFAKSLIPRATLKGRQAASLSGQLQGDAMAEAPAGSSAAASGAQSEAAGQQEHHKAPAADAAGPSWAAWRADQSGEEHGKAFGQAADTLETQGAKGGEVAWQQVIGPPGSRSTARTVKRPRVHRSRQG</sequence>
<dbReference type="EMBL" id="CAUYUE010000006">
    <property type="protein sequence ID" value="CAK0781851.1"/>
    <property type="molecule type" value="Genomic_DNA"/>
</dbReference>
<keyword evidence="6" id="KW-1185">Reference proteome</keyword>
<proteinExistence type="predicted"/>
<dbReference type="PANTHER" id="PTHR47358:SF2">
    <property type="entry name" value="E3 UBIQUITIN-PROTEIN LIGASE HOS1"/>
    <property type="match status" value="1"/>
</dbReference>
<feature type="domain" description="ELYS-like" evidence="4">
    <location>
        <begin position="222"/>
        <end position="437"/>
    </location>
</feature>
<dbReference type="GO" id="GO:0005634">
    <property type="term" value="C:nucleus"/>
    <property type="evidence" value="ECO:0007669"/>
    <property type="project" value="UniProtKB-SubCell"/>
</dbReference>
<dbReference type="GO" id="GO:0004842">
    <property type="term" value="F:ubiquitin-protein transferase activity"/>
    <property type="evidence" value="ECO:0007669"/>
    <property type="project" value="InterPro"/>
</dbReference>
<dbReference type="PANTHER" id="PTHR47358">
    <property type="entry name" value="E3 UBIQUITIN-PROTEIN LIGASE HOS1"/>
    <property type="match status" value="1"/>
</dbReference>
<dbReference type="InterPro" id="IPR025151">
    <property type="entry name" value="ELYS_dom"/>
</dbReference>
<dbReference type="Proteomes" id="UP001314263">
    <property type="component" value="Unassembled WGS sequence"/>
</dbReference>
<evidence type="ECO:0000256" key="2">
    <source>
        <dbReference type="ARBA" id="ARBA00023242"/>
    </source>
</evidence>
<keyword evidence="2" id="KW-0539">Nucleus</keyword>
<feature type="compositionally biased region" description="Low complexity" evidence="3">
    <location>
        <begin position="583"/>
        <end position="597"/>
    </location>
</feature>
<evidence type="ECO:0000259" key="4">
    <source>
        <dbReference type="Pfam" id="PF13934"/>
    </source>
</evidence>
<name>A0AAV1I4G5_9CHLO</name>
<comment type="subcellular location">
    <subcellularLocation>
        <location evidence="1">Nucleus</location>
    </subcellularLocation>
</comment>
<evidence type="ECO:0000313" key="5">
    <source>
        <dbReference type="EMBL" id="CAK0781851.1"/>
    </source>
</evidence>
<evidence type="ECO:0000313" key="6">
    <source>
        <dbReference type="Proteomes" id="UP001314263"/>
    </source>
</evidence>
<organism evidence="5 6">
    <name type="scientific">Coccomyxa viridis</name>
    <dbReference type="NCBI Taxonomy" id="1274662"/>
    <lineage>
        <taxon>Eukaryota</taxon>
        <taxon>Viridiplantae</taxon>
        <taxon>Chlorophyta</taxon>
        <taxon>core chlorophytes</taxon>
        <taxon>Trebouxiophyceae</taxon>
        <taxon>Trebouxiophyceae incertae sedis</taxon>
        <taxon>Coccomyxaceae</taxon>
        <taxon>Coccomyxa</taxon>
    </lineage>
</organism>
<dbReference type="AlphaFoldDB" id="A0AAV1I4G5"/>
<evidence type="ECO:0000256" key="1">
    <source>
        <dbReference type="ARBA" id="ARBA00004123"/>
    </source>
</evidence>
<reference evidence="5 6" key="1">
    <citation type="submission" date="2023-10" db="EMBL/GenBank/DDBJ databases">
        <authorList>
            <person name="Maclean D."/>
            <person name="Macfadyen A."/>
        </authorList>
    </citation>
    <scope>NUCLEOTIDE SEQUENCE [LARGE SCALE GENOMIC DNA]</scope>
</reference>
<accession>A0AAV1I4G5</accession>
<dbReference type="GO" id="GO:0016567">
    <property type="term" value="P:protein ubiquitination"/>
    <property type="evidence" value="ECO:0007669"/>
    <property type="project" value="InterPro"/>
</dbReference>
<feature type="compositionally biased region" description="Basic residues" evidence="3">
    <location>
        <begin position="641"/>
        <end position="653"/>
    </location>
</feature>
<evidence type="ECO:0000256" key="3">
    <source>
        <dbReference type="SAM" id="MobiDB-lite"/>
    </source>
</evidence>
<feature type="compositionally biased region" description="Low complexity" evidence="3">
    <location>
        <begin position="555"/>
        <end position="575"/>
    </location>
</feature>